<accession>A0A0F9QDV9</accession>
<dbReference type="SUPFAM" id="SSF53335">
    <property type="entry name" value="S-adenosyl-L-methionine-dependent methyltransferases"/>
    <property type="match status" value="1"/>
</dbReference>
<evidence type="ECO:0000313" key="2">
    <source>
        <dbReference type="EMBL" id="KKN11396.1"/>
    </source>
</evidence>
<feature type="domain" description="Methyltransferase type 11" evidence="1">
    <location>
        <begin position="74"/>
        <end position="119"/>
    </location>
</feature>
<dbReference type="AlphaFoldDB" id="A0A0F9QDV9"/>
<protein>
    <recommendedName>
        <fullName evidence="1">Methyltransferase type 11 domain-containing protein</fullName>
    </recommendedName>
</protein>
<dbReference type="InterPro" id="IPR029063">
    <property type="entry name" value="SAM-dependent_MTases_sf"/>
</dbReference>
<dbReference type="InterPro" id="IPR013216">
    <property type="entry name" value="Methyltransf_11"/>
</dbReference>
<dbReference type="Pfam" id="PF08241">
    <property type="entry name" value="Methyltransf_11"/>
    <property type="match status" value="1"/>
</dbReference>
<evidence type="ECO:0000259" key="1">
    <source>
        <dbReference type="Pfam" id="PF08241"/>
    </source>
</evidence>
<dbReference type="EMBL" id="LAZR01004140">
    <property type="protein sequence ID" value="KKN11396.1"/>
    <property type="molecule type" value="Genomic_DNA"/>
</dbReference>
<comment type="caution">
    <text evidence="2">The sequence shown here is derived from an EMBL/GenBank/DDBJ whole genome shotgun (WGS) entry which is preliminary data.</text>
</comment>
<organism evidence="2">
    <name type="scientific">marine sediment metagenome</name>
    <dbReference type="NCBI Taxonomy" id="412755"/>
    <lineage>
        <taxon>unclassified sequences</taxon>
        <taxon>metagenomes</taxon>
        <taxon>ecological metagenomes</taxon>
    </lineage>
</organism>
<dbReference type="GO" id="GO:0008757">
    <property type="term" value="F:S-adenosylmethionine-dependent methyltransferase activity"/>
    <property type="evidence" value="ECO:0007669"/>
    <property type="project" value="InterPro"/>
</dbReference>
<gene>
    <name evidence="2" type="ORF">LCGC14_1026780</name>
</gene>
<dbReference type="Gene3D" id="3.40.50.150">
    <property type="entry name" value="Vaccinia Virus protein VP39"/>
    <property type="match status" value="1"/>
</dbReference>
<name>A0A0F9QDV9_9ZZZZ</name>
<sequence>MNNIINKINKFSKDRYLRKKKYKFENELMLKPKYLNVGGGNFVREHWQVLDSLVSDRYNHLPALIDYNIDLEKIQKWWNIKDGFFDAVYCSHTLEHLNIEGVRNTLKESYRILNPKGTIRIVVPDLGLARKYYKANNKEWFEKIYPYIKNETIDQDLDYFAHSYYLSKKPNNSLHKNGFDFRKIKSLLKEASFKNIIKSQCGKSKVTELCFLDVVRPEMSLYAEAKKP</sequence>
<reference evidence="2" key="1">
    <citation type="journal article" date="2015" name="Nature">
        <title>Complex archaea that bridge the gap between prokaryotes and eukaryotes.</title>
        <authorList>
            <person name="Spang A."/>
            <person name="Saw J.H."/>
            <person name="Jorgensen S.L."/>
            <person name="Zaremba-Niedzwiedzka K."/>
            <person name="Martijn J."/>
            <person name="Lind A.E."/>
            <person name="van Eijk R."/>
            <person name="Schleper C."/>
            <person name="Guy L."/>
            <person name="Ettema T.J."/>
        </authorList>
    </citation>
    <scope>NUCLEOTIDE SEQUENCE</scope>
</reference>
<proteinExistence type="predicted"/>